<sequence length="316" mass="35628">MLATPSDRRVFGEDWIVERKLDGIRALAVRVGDRVRLLSRTGKPLNAAFPELVEALAAQPCADFAVDGEIVALERGVTDFGRLQQRIGLTDPGEARRSRVKVTYYLFDLLRLEGNDITRLPLLTRKALLREAVAYAAPLRYTTHQRAAKDAAPALERACTRGWEGLIAKRATGPYQHRRSPDWLKLKCAKAQEFVVCGFTEPSGTRVGFGALLLGYYDEGRLRYAGKVGTGWDVATLRALRERLDTLARRTSPFAAEPSWTEVRERGVVHWVRPELVAQVGFSLWTRDGMLRHPRYLGLRPDKRAREVVRETPEQP</sequence>
<evidence type="ECO:0000256" key="2">
    <source>
        <dbReference type="ARBA" id="ARBA00012727"/>
    </source>
</evidence>
<comment type="catalytic activity">
    <reaction evidence="4">
        <text>ATP + (deoxyribonucleotide)n-3'-hydroxyl + 5'-phospho-(deoxyribonucleotide)m = (deoxyribonucleotide)n+m + AMP + diphosphate.</text>
        <dbReference type="EC" id="6.5.1.1"/>
    </reaction>
</comment>
<dbReference type="PROSITE" id="PS50160">
    <property type="entry name" value="DNA_LIGASE_A3"/>
    <property type="match status" value="1"/>
</dbReference>
<dbReference type="InterPro" id="IPR012310">
    <property type="entry name" value="DNA_ligase_ATP-dep_cent"/>
</dbReference>
<dbReference type="NCBIfam" id="TIGR02779">
    <property type="entry name" value="NHEJ_ligase_lig"/>
    <property type="match status" value="1"/>
</dbReference>
<comment type="similarity">
    <text evidence="1">Belongs to the ATP-dependent DNA ligase family.</text>
</comment>
<dbReference type="PANTHER" id="PTHR45674:SF4">
    <property type="entry name" value="DNA LIGASE 1"/>
    <property type="match status" value="1"/>
</dbReference>
<evidence type="ECO:0000256" key="4">
    <source>
        <dbReference type="ARBA" id="ARBA00034003"/>
    </source>
</evidence>
<dbReference type="GO" id="GO:0006310">
    <property type="term" value="P:DNA recombination"/>
    <property type="evidence" value="ECO:0007669"/>
    <property type="project" value="InterPro"/>
</dbReference>
<dbReference type="CDD" id="cd07906">
    <property type="entry name" value="Adenylation_DNA_ligase_LigD_LigC"/>
    <property type="match status" value="1"/>
</dbReference>
<dbReference type="GO" id="GO:0003910">
    <property type="term" value="F:DNA ligase (ATP) activity"/>
    <property type="evidence" value="ECO:0007669"/>
    <property type="project" value="UniProtKB-EC"/>
</dbReference>
<dbReference type="EC" id="6.5.1.1" evidence="2"/>
<dbReference type="AlphaFoldDB" id="A0A941IVN5"/>
<comment type="caution">
    <text evidence="6">The sequence shown here is derived from an EMBL/GenBank/DDBJ whole genome shotgun (WGS) entry which is preliminary data.</text>
</comment>
<dbReference type="SUPFAM" id="SSF50249">
    <property type="entry name" value="Nucleic acid-binding proteins"/>
    <property type="match status" value="1"/>
</dbReference>
<proteinExistence type="inferred from homology"/>
<dbReference type="CDD" id="cd07971">
    <property type="entry name" value="OBF_DNA_ligase_LigD"/>
    <property type="match status" value="1"/>
</dbReference>
<dbReference type="EMBL" id="JAGSOG010000210">
    <property type="protein sequence ID" value="MBR7837521.1"/>
    <property type="molecule type" value="Genomic_DNA"/>
</dbReference>
<dbReference type="InterPro" id="IPR016059">
    <property type="entry name" value="DNA_ligase_ATP-dep_CS"/>
</dbReference>
<keyword evidence="7" id="KW-1185">Reference proteome</keyword>
<dbReference type="PANTHER" id="PTHR45674">
    <property type="entry name" value="DNA LIGASE 1/3 FAMILY MEMBER"/>
    <property type="match status" value="1"/>
</dbReference>
<feature type="domain" description="ATP-dependent DNA ligase family profile" evidence="5">
    <location>
        <begin position="95"/>
        <end position="221"/>
    </location>
</feature>
<keyword evidence="3 6" id="KW-0436">Ligase</keyword>
<dbReference type="PROSITE" id="PS00333">
    <property type="entry name" value="DNA_LIGASE_A2"/>
    <property type="match status" value="1"/>
</dbReference>
<dbReference type="Gene3D" id="3.30.470.30">
    <property type="entry name" value="DNA ligase/mRNA capping enzyme"/>
    <property type="match status" value="1"/>
</dbReference>
<evidence type="ECO:0000313" key="6">
    <source>
        <dbReference type="EMBL" id="MBR7837521.1"/>
    </source>
</evidence>
<dbReference type="GO" id="GO:0006281">
    <property type="term" value="P:DNA repair"/>
    <property type="evidence" value="ECO:0007669"/>
    <property type="project" value="InterPro"/>
</dbReference>
<accession>A0A941IVN5</accession>
<dbReference type="GO" id="GO:0005524">
    <property type="term" value="F:ATP binding"/>
    <property type="evidence" value="ECO:0007669"/>
    <property type="project" value="InterPro"/>
</dbReference>
<organism evidence="6 7">
    <name type="scientific">Actinospica durhamensis</name>
    <dbReference type="NCBI Taxonomy" id="1508375"/>
    <lineage>
        <taxon>Bacteria</taxon>
        <taxon>Bacillati</taxon>
        <taxon>Actinomycetota</taxon>
        <taxon>Actinomycetes</taxon>
        <taxon>Catenulisporales</taxon>
        <taxon>Actinospicaceae</taxon>
        <taxon>Actinospica</taxon>
    </lineage>
</organism>
<evidence type="ECO:0000256" key="3">
    <source>
        <dbReference type="ARBA" id="ARBA00022598"/>
    </source>
</evidence>
<dbReference type="Gene3D" id="2.40.50.140">
    <property type="entry name" value="Nucleic acid-binding proteins"/>
    <property type="match status" value="1"/>
</dbReference>
<dbReference type="Pfam" id="PF04679">
    <property type="entry name" value="DNA_ligase_A_C"/>
    <property type="match status" value="1"/>
</dbReference>
<evidence type="ECO:0000259" key="5">
    <source>
        <dbReference type="PROSITE" id="PS50160"/>
    </source>
</evidence>
<dbReference type="Proteomes" id="UP000675781">
    <property type="component" value="Unassembled WGS sequence"/>
</dbReference>
<evidence type="ECO:0000256" key="1">
    <source>
        <dbReference type="ARBA" id="ARBA00007572"/>
    </source>
</evidence>
<dbReference type="InterPro" id="IPR012340">
    <property type="entry name" value="NA-bd_OB-fold"/>
</dbReference>
<evidence type="ECO:0000313" key="7">
    <source>
        <dbReference type="Proteomes" id="UP000675781"/>
    </source>
</evidence>
<name>A0A941IVN5_9ACTN</name>
<dbReference type="SUPFAM" id="SSF56091">
    <property type="entry name" value="DNA ligase/mRNA capping enzyme, catalytic domain"/>
    <property type="match status" value="1"/>
</dbReference>
<dbReference type="Gene3D" id="3.30.1490.70">
    <property type="match status" value="1"/>
</dbReference>
<dbReference type="Pfam" id="PF01068">
    <property type="entry name" value="DNA_ligase_A_M"/>
    <property type="match status" value="1"/>
</dbReference>
<dbReference type="PROSITE" id="PS00697">
    <property type="entry name" value="DNA_LIGASE_A1"/>
    <property type="match status" value="1"/>
</dbReference>
<dbReference type="InterPro" id="IPR050191">
    <property type="entry name" value="ATP-dep_DNA_ligase"/>
</dbReference>
<protein>
    <recommendedName>
        <fullName evidence="2">DNA ligase (ATP)</fullName>
        <ecNumber evidence="2">6.5.1.1</ecNumber>
    </recommendedName>
</protein>
<gene>
    <name evidence="6" type="primary">ligD</name>
    <name evidence="6" type="ORF">KDL01_29850</name>
</gene>
<reference evidence="6" key="1">
    <citation type="submission" date="2021-04" db="EMBL/GenBank/DDBJ databases">
        <title>Genome based classification of Actinospica acidithermotolerans sp. nov., an actinobacterium isolated from an Indonesian hot spring.</title>
        <authorList>
            <person name="Kusuma A.B."/>
            <person name="Putra K.E."/>
            <person name="Nafisah S."/>
            <person name="Loh J."/>
            <person name="Nouioui I."/>
            <person name="Goodfellow M."/>
        </authorList>
    </citation>
    <scope>NUCLEOTIDE SEQUENCE</scope>
    <source>
        <strain evidence="6">CSCA 57</strain>
    </source>
</reference>
<dbReference type="InterPro" id="IPR014146">
    <property type="entry name" value="LigD_ligase_dom"/>
</dbReference>
<dbReference type="InterPro" id="IPR012309">
    <property type="entry name" value="DNA_ligase_ATP-dep_C"/>
</dbReference>